<dbReference type="STRING" id="1120976.SAMN03080606_04317"/>
<dbReference type="EMBL" id="FMUS01000053">
    <property type="protein sequence ID" value="SCZ10826.1"/>
    <property type="molecule type" value="Genomic_DNA"/>
</dbReference>
<dbReference type="RefSeq" id="WP_091547667.1">
    <property type="nucleotide sequence ID" value="NZ_FMUS01000053.1"/>
</dbReference>
<reference evidence="1 2" key="1">
    <citation type="submission" date="2016-10" db="EMBL/GenBank/DDBJ databases">
        <authorList>
            <person name="de Groot N.N."/>
        </authorList>
    </citation>
    <scope>NUCLEOTIDE SEQUENCE [LARGE SCALE GENOMIC DNA]</scope>
    <source>
        <strain evidence="1 2">DSM 18978</strain>
    </source>
</reference>
<accession>A0A1G5LDE5</accession>
<evidence type="ECO:0000313" key="1">
    <source>
        <dbReference type="EMBL" id="SCZ10826.1"/>
    </source>
</evidence>
<organism evidence="1 2">
    <name type="scientific">Alkaliphilus peptidifermentans DSM 18978</name>
    <dbReference type="NCBI Taxonomy" id="1120976"/>
    <lineage>
        <taxon>Bacteria</taxon>
        <taxon>Bacillati</taxon>
        <taxon>Bacillota</taxon>
        <taxon>Clostridia</taxon>
        <taxon>Peptostreptococcales</taxon>
        <taxon>Natronincolaceae</taxon>
        <taxon>Alkaliphilus</taxon>
    </lineage>
</organism>
<keyword evidence="2" id="KW-1185">Reference proteome</keyword>
<proteinExistence type="predicted"/>
<protein>
    <submittedName>
        <fullName evidence="1">Uncharacterized protein</fullName>
    </submittedName>
</protein>
<sequence length="81" mass="9714">MKWEEVRKIYPNRFVKIKVLKSHIKNNVRYIDDMAVIESYDDDREATRELVRAKDDILVYHTANDKIEIEIKQIFGYRGAV</sequence>
<gene>
    <name evidence="1" type="ORF">SAMN03080606_04317</name>
</gene>
<dbReference type="OrthoDB" id="5770817at2"/>
<evidence type="ECO:0000313" key="2">
    <source>
        <dbReference type="Proteomes" id="UP000198636"/>
    </source>
</evidence>
<dbReference type="AlphaFoldDB" id="A0A1G5LDE5"/>
<dbReference type="Proteomes" id="UP000198636">
    <property type="component" value="Unassembled WGS sequence"/>
</dbReference>
<name>A0A1G5LDE5_9FIRM</name>